<feature type="non-terminal residue" evidence="2">
    <location>
        <position position="57"/>
    </location>
</feature>
<evidence type="ECO:0000313" key="3">
    <source>
        <dbReference type="Proteomes" id="UP000054477"/>
    </source>
</evidence>
<protein>
    <submittedName>
        <fullName evidence="2">Uncharacterized protein</fullName>
    </submittedName>
</protein>
<sequence length="57" mass="6202">MCSGRRTMEHRCSPLNLGHPVSMVRITIPSKTPQLPGPIQRTAGQHVRTPAAVGWSV</sequence>
<keyword evidence="3" id="KW-1185">Reference proteome</keyword>
<dbReference type="AlphaFoldDB" id="A0A0C9WNV5"/>
<accession>A0A0C9WNV5</accession>
<evidence type="ECO:0000313" key="2">
    <source>
        <dbReference type="EMBL" id="KIJ92310.1"/>
    </source>
</evidence>
<dbReference type="Proteomes" id="UP000054477">
    <property type="component" value="Unassembled WGS sequence"/>
</dbReference>
<dbReference type="HOGENOM" id="CLU_3002028_0_0_1"/>
<feature type="region of interest" description="Disordered" evidence="1">
    <location>
        <begin position="34"/>
        <end position="57"/>
    </location>
</feature>
<reference evidence="2 3" key="1">
    <citation type="submission" date="2014-04" db="EMBL/GenBank/DDBJ databases">
        <authorList>
            <consortium name="DOE Joint Genome Institute"/>
            <person name="Kuo A."/>
            <person name="Kohler A."/>
            <person name="Nagy L.G."/>
            <person name="Floudas D."/>
            <person name="Copeland A."/>
            <person name="Barry K.W."/>
            <person name="Cichocki N."/>
            <person name="Veneault-Fourrey C."/>
            <person name="LaButti K."/>
            <person name="Lindquist E.A."/>
            <person name="Lipzen A."/>
            <person name="Lundell T."/>
            <person name="Morin E."/>
            <person name="Murat C."/>
            <person name="Sun H."/>
            <person name="Tunlid A."/>
            <person name="Henrissat B."/>
            <person name="Grigoriev I.V."/>
            <person name="Hibbett D.S."/>
            <person name="Martin F."/>
            <person name="Nordberg H.P."/>
            <person name="Cantor M.N."/>
            <person name="Hua S.X."/>
        </authorList>
    </citation>
    <scope>NUCLEOTIDE SEQUENCE [LARGE SCALE GENOMIC DNA]</scope>
    <source>
        <strain evidence="2 3">LaAM-08-1</strain>
    </source>
</reference>
<reference evidence="3" key="2">
    <citation type="submission" date="2015-01" db="EMBL/GenBank/DDBJ databases">
        <title>Evolutionary Origins and Diversification of the Mycorrhizal Mutualists.</title>
        <authorList>
            <consortium name="DOE Joint Genome Institute"/>
            <consortium name="Mycorrhizal Genomics Consortium"/>
            <person name="Kohler A."/>
            <person name="Kuo A."/>
            <person name="Nagy L.G."/>
            <person name="Floudas D."/>
            <person name="Copeland A."/>
            <person name="Barry K.W."/>
            <person name="Cichocki N."/>
            <person name="Veneault-Fourrey C."/>
            <person name="LaButti K."/>
            <person name="Lindquist E.A."/>
            <person name="Lipzen A."/>
            <person name="Lundell T."/>
            <person name="Morin E."/>
            <person name="Murat C."/>
            <person name="Riley R."/>
            <person name="Ohm R."/>
            <person name="Sun H."/>
            <person name="Tunlid A."/>
            <person name="Henrissat B."/>
            <person name="Grigoriev I.V."/>
            <person name="Hibbett D.S."/>
            <person name="Martin F."/>
        </authorList>
    </citation>
    <scope>NUCLEOTIDE SEQUENCE [LARGE SCALE GENOMIC DNA]</scope>
    <source>
        <strain evidence="3">LaAM-08-1</strain>
    </source>
</reference>
<evidence type="ECO:0000256" key="1">
    <source>
        <dbReference type="SAM" id="MobiDB-lite"/>
    </source>
</evidence>
<proteinExistence type="predicted"/>
<organism evidence="2 3">
    <name type="scientific">Laccaria amethystina LaAM-08-1</name>
    <dbReference type="NCBI Taxonomy" id="1095629"/>
    <lineage>
        <taxon>Eukaryota</taxon>
        <taxon>Fungi</taxon>
        <taxon>Dikarya</taxon>
        <taxon>Basidiomycota</taxon>
        <taxon>Agaricomycotina</taxon>
        <taxon>Agaricomycetes</taxon>
        <taxon>Agaricomycetidae</taxon>
        <taxon>Agaricales</taxon>
        <taxon>Agaricineae</taxon>
        <taxon>Hydnangiaceae</taxon>
        <taxon>Laccaria</taxon>
    </lineage>
</organism>
<name>A0A0C9WNV5_9AGAR</name>
<dbReference type="EMBL" id="KN838920">
    <property type="protein sequence ID" value="KIJ92310.1"/>
    <property type="molecule type" value="Genomic_DNA"/>
</dbReference>
<gene>
    <name evidence="2" type="ORF">K443DRAFT_28789</name>
</gene>